<dbReference type="GO" id="GO:0035082">
    <property type="term" value="P:axoneme assembly"/>
    <property type="evidence" value="ECO:0007669"/>
    <property type="project" value="TreeGrafter"/>
</dbReference>
<evidence type="ECO:0000313" key="8">
    <source>
        <dbReference type="EMBL" id="EGR33145.1"/>
    </source>
</evidence>
<dbReference type="PANTHER" id="PTHR13159">
    <property type="entry name" value="RADIAL SPOKEHEAD-RELATED"/>
    <property type="match status" value="1"/>
</dbReference>
<evidence type="ECO:0000256" key="2">
    <source>
        <dbReference type="ARBA" id="ARBA00022490"/>
    </source>
</evidence>
<keyword evidence="9" id="KW-1185">Reference proteome</keyword>
<dbReference type="GeneID" id="14909315"/>
<feature type="compositionally biased region" description="Acidic residues" evidence="7">
    <location>
        <begin position="306"/>
        <end position="317"/>
    </location>
</feature>
<evidence type="ECO:0000256" key="3">
    <source>
        <dbReference type="ARBA" id="ARBA00023069"/>
    </source>
</evidence>
<dbReference type="PANTHER" id="PTHR13159:SF0">
    <property type="entry name" value="RADIAL SPOKE HEAD 6 HOMOLOG A"/>
    <property type="match status" value="1"/>
</dbReference>
<evidence type="ECO:0000256" key="1">
    <source>
        <dbReference type="ARBA" id="ARBA00004430"/>
    </source>
</evidence>
<dbReference type="InterPro" id="IPR006802">
    <property type="entry name" value="Radial_spoke"/>
</dbReference>
<feature type="region of interest" description="Disordered" evidence="7">
    <location>
        <begin position="304"/>
        <end position="338"/>
    </location>
</feature>
<feature type="coiled-coil region" evidence="6">
    <location>
        <begin position="201"/>
        <end position="233"/>
    </location>
</feature>
<protein>
    <submittedName>
        <fullName evidence="8">Radial spoke head protein, putative</fullName>
    </submittedName>
</protein>
<evidence type="ECO:0000256" key="5">
    <source>
        <dbReference type="ARBA" id="ARBA00023273"/>
    </source>
</evidence>
<sequence>MLQIAGISFGEEEVQNISMSLRKLAQQTNASQIRFWGKILTSGKDYYVAEGITSNQNADVLLKDAEPKGYGANTYTFWVAHNVLEEWFELPLVIPEHVTSARKIKYIFTGDLNANVKTYPPFNGKEKHLLKAQIVRISCATILTPKGLYQASEVDPNQIEFVEDPFKLPEYLELKELGTWCHLHPFLNTQGRQTYYIDPSLNEEQKAAAEEEAQKEENVSERLKDIAEEKTENEETQLNWIVRECGDSQQFSTDEATLQYSVIVIKSKTWVGHYTICNNKRWTNIYIGYGLKTNQQPFVPIQPEDMCAEVEDTDEQPEPNHKEPPPKEENPDEADLQE</sequence>
<evidence type="ECO:0000256" key="7">
    <source>
        <dbReference type="SAM" id="MobiDB-lite"/>
    </source>
</evidence>
<organism evidence="8 9">
    <name type="scientific">Ichthyophthirius multifiliis</name>
    <name type="common">White spot disease agent</name>
    <name type="synonym">Ich</name>
    <dbReference type="NCBI Taxonomy" id="5932"/>
    <lineage>
        <taxon>Eukaryota</taxon>
        <taxon>Sar</taxon>
        <taxon>Alveolata</taxon>
        <taxon>Ciliophora</taxon>
        <taxon>Intramacronucleata</taxon>
        <taxon>Oligohymenophorea</taxon>
        <taxon>Hymenostomatida</taxon>
        <taxon>Ophryoglenina</taxon>
        <taxon>Ichthyophthirius</taxon>
    </lineage>
</organism>
<dbReference type="GO" id="GO:0060294">
    <property type="term" value="P:cilium movement involved in cell motility"/>
    <property type="evidence" value="ECO:0007669"/>
    <property type="project" value="InterPro"/>
</dbReference>
<dbReference type="Pfam" id="PF04712">
    <property type="entry name" value="Radial_spoke"/>
    <property type="match status" value="2"/>
</dbReference>
<comment type="subcellular location">
    <subcellularLocation>
        <location evidence="1">Cytoplasm</location>
        <location evidence="1">Cytoskeleton</location>
        <location evidence="1">Cilium axoneme</location>
    </subcellularLocation>
</comment>
<keyword evidence="3" id="KW-0969">Cilium</keyword>
<dbReference type="eggNOG" id="ENOG502QSU4">
    <property type="taxonomic scope" value="Eukaryota"/>
</dbReference>
<keyword evidence="4" id="KW-0206">Cytoskeleton</keyword>
<feature type="compositionally biased region" description="Basic and acidic residues" evidence="7">
    <location>
        <begin position="318"/>
        <end position="329"/>
    </location>
</feature>
<dbReference type="OrthoDB" id="272202at2759"/>
<accession>G0QNR5</accession>
<dbReference type="Proteomes" id="UP000008983">
    <property type="component" value="Unassembled WGS sequence"/>
</dbReference>
<evidence type="ECO:0000256" key="4">
    <source>
        <dbReference type="ARBA" id="ARBA00023212"/>
    </source>
</evidence>
<gene>
    <name evidence="8" type="ORF">IMG5_060960</name>
</gene>
<evidence type="ECO:0000256" key="6">
    <source>
        <dbReference type="SAM" id="Coils"/>
    </source>
</evidence>
<name>G0QNR5_ICHMU</name>
<dbReference type="EMBL" id="GL983507">
    <property type="protein sequence ID" value="EGR33145.1"/>
    <property type="molecule type" value="Genomic_DNA"/>
</dbReference>
<dbReference type="InParanoid" id="G0QNR5"/>
<dbReference type="GO" id="GO:0001534">
    <property type="term" value="C:radial spoke"/>
    <property type="evidence" value="ECO:0007669"/>
    <property type="project" value="InterPro"/>
</dbReference>
<proteinExistence type="predicted"/>
<keyword evidence="5" id="KW-0966">Cell projection</keyword>
<reference evidence="8 9" key="1">
    <citation type="submission" date="2011-07" db="EMBL/GenBank/DDBJ databases">
        <authorList>
            <person name="Coyne R."/>
            <person name="Brami D."/>
            <person name="Johnson J."/>
            <person name="Hostetler J."/>
            <person name="Hannick L."/>
            <person name="Clark T."/>
            <person name="Cassidy-Hanley D."/>
            <person name="Inman J."/>
        </authorList>
    </citation>
    <scope>NUCLEOTIDE SEQUENCE [LARGE SCALE GENOMIC DNA]</scope>
    <source>
        <strain evidence="8 9">G5</strain>
    </source>
</reference>
<dbReference type="STRING" id="857967.G0QNR5"/>
<keyword evidence="6" id="KW-0175">Coiled coil</keyword>
<evidence type="ECO:0000313" key="9">
    <source>
        <dbReference type="Proteomes" id="UP000008983"/>
    </source>
</evidence>
<dbReference type="OMA" id="TYFVCND"/>
<dbReference type="RefSeq" id="XP_004037131.1">
    <property type="nucleotide sequence ID" value="XM_004037083.1"/>
</dbReference>
<dbReference type="AlphaFoldDB" id="G0QNR5"/>
<keyword evidence="2" id="KW-0963">Cytoplasm</keyword>